<dbReference type="Proteomes" id="UP000078540">
    <property type="component" value="Unassembled WGS sequence"/>
</dbReference>
<gene>
    <name evidence="1" type="ORF">ALC53_05289</name>
</gene>
<keyword evidence="2" id="KW-1185">Reference proteome</keyword>
<evidence type="ECO:0000313" key="1">
    <source>
        <dbReference type="EMBL" id="KYM84503.1"/>
    </source>
</evidence>
<protein>
    <submittedName>
        <fullName evidence="1">Uncharacterized protein</fullName>
    </submittedName>
</protein>
<dbReference type="EMBL" id="KQ976464">
    <property type="protein sequence ID" value="KYM84503.1"/>
    <property type="molecule type" value="Genomic_DNA"/>
</dbReference>
<accession>A0A195BI25</accession>
<evidence type="ECO:0000313" key="2">
    <source>
        <dbReference type="Proteomes" id="UP000078540"/>
    </source>
</evidence>
<proteinExistence type="predicted"/>
<dbReference type="AlphaFoldDB" id="A0A195BI25"/>
<organism evidence="1 2">
    <name type="scientific">Atta colombica</name>
    <dbReference type="NCBI Taxonomy" id="520822"/>
    <lineage>
        <taxon>Eukaryota</taxon>
        <taxon>Metazoa</taxon>
        <taxon>Ecdysozoa</taxon>
        <taxon>Arthropoda</taxon>
        <taxon>Hexapoda</taxon>
        <taxon>Insecta</taxon>
        <taxon>Pterygota</taxon>
        <taxon>Neoptera</taxon>
        <taxon>Endopterygota</taxon>
        <taxon>Hymenoptera</taxon>
        <taxon>Apocrita</taxon>
        <taxon>Aculeata</taxon>
        <taxon>Formicoidea</taxon>
        <taxon>Formicidae</taxon>
        <taxon>Myrmicinae</taxon>
        <taxon>Atta</taxon>
    </lineage>
</organism>
<sequence>MPQFHLCTRLAPSQNEGLSLQFSKRKHVVSPRRGVLYRYTYYAVNMYNEVRERRVKKREGDCKGRREEVEGTVEEVEEGKQTILAKDRRYSNAIVAVAAACTAKHFYRLPWLQDNRHFFPPSILSLSIPTYLKSLYSGCHNRHISNADMASTSSSDKGSSILPACLVVFFSYKRCMSGATHMHDSVAHSRVKAKL</sequence>
<name>A0A195BI25_9HYME</name>
<reference evidence="1 2" key="1">
    <citation type="submission" date="2015-09" db="EMBL/GenBank/DDBJ databases">
        <title>Atta colombica WGS genome.</title>
        <authorList>
            <person name="Nygaard S."/>
            <person name="Hu H."/>
            <person name="Boomsma J."/>
            <person name="Zhang G."/>
        </authorList>
    </citation>
    <scope>NUCLEOTIDE SEQUENCE [LARGE SCALE GENOMIC DNA]</scope>
    <source>
        <strain evidence="1">Treedump-2</strain>
        <tissue evidence="1">Whole body</tissue>
    </source>
</reference>